<dbReference type="Gene3D" id="3.60.15.10">
    <property type="entry name" value="Ribonuclease Z/Hydroxyacylglutathione hydrolase-like"/>
    <property type="match status" value="1"/>
</dbReference>
<proteinExistence type="predicted"/>
<dbReference type="Gene3D" id="2.30.30.40">
    <property type="entry name" value="SH3 Domains"/>
    <property type="match status" value="1"/>
</dbReference>
<dbReference type="EMBL" id="FZOL01000003">
    <property type="protein sequence ID" value="SNS12380.1"/>
    <property type="molecule type" value="Genomic_DNA"/>
</dbReference>
<dbReference type="STRING" id="1215104.GCA_000730585_00217"/>
<name>A0A239BWV9_9PSED</name>
<sequence length="508" mass="55838">MAEQLRFAVAGNVFVRDTPDRKGKRIQQLLWGDEVRLLDAPPTGDWLQVIGRREKGWLHKDEVSEERLLEINFVDVGQGDGAFLVTPDNQLALVDAGASSNMRRFLSWRFNLRLDRPLLAAGTDPGPVNFEFALISHGDKDHFGGFKYLFESQHLQFKRVYHNTLVERKAATDADELGARGKVGGVNCYLDLIQSGDQLAALLAQHPDSSKTYLNLLGAAAQRFGPDSVLGITSEQRYLDGFDEQHRTLDGKPLSIEVLGPIPLADGGQRGLPKLGSDTGISKNGHSVVLLLRYGSLRFLLGGDLNVPAELHLLRQKTGREAPAAGADAAQWDAYLQQAREHFGADIAKSCHHGSADFSTTFLRAIDATATVISSGDEEPYCHPRPETLGAIGRYGRGERPCIFSTELMRSSPEFQSFNLHSGERVKALIAELASASDPRKQQIAKEIDSLLSAKERIVATYGMITLRSDGERVLMAQKLERPGGAGVEFDMHWFSRKDGVLTLDDQG</sequence>
<evidence type="ECO:0000313" key="2">
    <source>
        <dbReference type="Proteomes" id="UP000198407"/>
    </source>
</evidence>
<organism evidence="1 2">
    <name type="scientific">Pseudomonas japonica</name>
    <dbReference type="NCBI Taxonomy" id="256466"/>
    <lineage>
        <taxon>Bacteria</taxon>
        <taxon>Pseudomonadati</taxon>
        <taxon>Pseudomonadota</taxon>
        <taxon>Gammaproteobacteria</taxon>
        <taxon>Pseudomonadales</taxon>
        <taxon>Pseudomonadaceae</taxon>
        <taxon>Pseudomonas</taxon>
    </lineage>
</organism>
<dbReference type="RefSeq" id="WP_042130296.1">
    <property type="nucleotide sequence ID" value="NZ_FZOL01000003.1"/>
</dbReference>
<keyword evidence="1" id="KW-0378">Hydrolase</keyword>
<dbReference type="PANTHER" id="PTHR30619">
    <property type="entry name" value="DNA INTERNALIZATION/COMPETENCE PROTEIN COMEC/REC2"/>
    <property type="match status" value="1"/>
</dbReference>
<gene>
    <name evidence="1" type="ORF">SAMN05444352_103245</name>
</gene>
<dbReference type="InterPro" id="IPR036866">
    <property type="entry name" value="RibonucZ/Hydroxyglut_hydro"/>
</dbReference>
<dbReference type="AlphaFoldDB" id="A0A239BWV9"/>
<dbReference type="SUPFAM" id="SSF56281">
    <property type="entry name" value="Metallo-hydrolase/oxidoreductase"/>
    <property type="match status" value="1"/>
</dbReference>
<evidence type="ECO:0000313" key="1">
    <source>
        <dbReference type="EMBL" id="SNS12380.1"/>
    </source>
</evidence>
<accession>A0A239BWV9</accession>
<dbReference type="Proteomes" id="UP000198407">
    <property type="component" value="Unassembled WGS sequence"/>
</dbReference>
<protein>
    <submittedName>
        <fullName evidence="1">Metal-dependent hydrolase, beta-lactamase superfamily II</fullName>
    </submittedName>
</protein>
<dbReference type="InterPro" id="IPR052159">
    <property type="entry name" value="Competence_DNA_uptake"/>
</dbReference>
<keyword evidence="2" id="KW-1185">Reference proteome</keyword>
<dbReference type="PANTHER" id="PTHR30619:SF1">
    <property type="entry name" value="RECOMBINATION PROTEIN 2"/>
    <property type="match status" value="1"/>
</dbReference>
<reference evidence="2" key="1">
    <citation type="submission" date="2017-06" db="EMBL/GenBank/DDBJ databases">
        <authorList>
            <person name="Varghese N."/>
            <person name="Submissions S."/>
        </authorList>
    </citation>
    <scope>NUCLEOTIDE SEQUENCE [LARGE SCALE GENOMIC DNA]</scope>
    <source>
        <strain evidence="2">DSM 22348</strain>
    </source>
</reference>
<dbReference type="GO" id="GO:0016787">
    <property type="term" value="F:hydrolase activity"/>
    <property type="evidence" value="ECO:0007669"/>
    <property type="project" value="UniProtKB-KW"/>
</dbReference>
<dbReference type="OrthoDB" id="418728at2"/>